<evidence type="ECO:0000256" key="11">
    <source>
        <dbReference type="ARBA" id="ARBA00029981"/>
    </source>
</evidence>
<proteinExistence type="inferred from homology"/>
<dbReference type="SUPFAM" id="SSF53335">
    <property type="entry name" value="S-adenosyl-L-methionine-dependent methyltransferases"/>
    <property type="match status" value="1"/>
</dbReference>
<evidence type="ECO:0000256" key="14">
    <source>
        <dbReference type="SAM" id="MobiDB-lite"/>
    </source>
</evidence>
<keyword evidence="4" id="KW-0489">Methyltransferase</keyword>
<evidence type="ECO:0000256" key="3">
    <source>
        <dbReference type="ARBA" id="ARBA00021330"/>
    </source>
</evidence>
<keyword evidence="6" id="KW-0949">S-adenosyl-L-methionine</keyword>
<gene>
    <name evidence="15" type="primary">henmt1_1</name>
    <name evidence="15" type="ORF">N1851_034862</name>
</gene>
<comment type="similarity">
    <text evidence="2">Belongs to the methyltransferase superfamily. HEN1 family.</text>
</comment>
<dbReference type="FunFam" id="3.40.50.150:FF:000124">
    <property type="entry name" value="HEN methyltransferase 1"/>
    <property type="match status" value="1"/>
</dbReference>
<dbReference type="PANTHER" id="PTHR21404">
    <property type="entry name" value="HEN1"/>
    <property type="match status" value="1"/>
</dbReference>
<sequence length="458" mass="51255">MAPLFSPSVHSQRHQYVLDYVTRNKPKKVADLGCCDCSLLRKLKFHREIEFLCGVDLDGATMRKKMRDLAPIPADYLQPAATPLAVELYVGSVLWRDARLRGFDLMTSLELIEHLHLEDVAPFTRVLFGFMAPAAVIVSTPNADFNPLFPRMPGFRDPDHKFEWTRAEFQSWALAAAAQYGYEAEFTGVGQAEPHLHLQVGFCTQIAVFQRRPAGGGGRRSGGRRGGAALRRPAGGAALRRPAGGGGAPAAGGGEETFSYTLLYSVSYPSLRDHNVLRGCLVSEVLYWAHKLCGRRRLEDRDRDRDRDRGRGSPAGRTEREMWPTEEYGEGEEEEEEEEGLQVGEDVKRTNGGQLESYRQGRCVCVPLDRVWSCCRRLRELSGSLDRLRLFIADDPLVTLSPDGFAVVLDAEEEEEEEEEEEDARSVEASCLHVKNEEEEENWEDHRDSPSPAATLCS</sequence>
<evidence type="ECO:0000256" key="6">
    <source>
        <dbReference type="ARBA" id="ARBA00022691"/>
    </source>
</evidence>
<dbReference type="GO" id="GO:0005634">
    <property type="term" value="C:nucleus"/>
    <property type="evidence" value="ECO:0007669"/>
    <property type="project" value="TreeGrafter"/>
</dbReference>
<evidence type="ECO:0000256" key="9">
    <source>
        <dbReference type="ARBA" id="ARBA00022884"/>
    </source>
</evidence>
<feature type="compositionally biased region" description="Acidic residues" evidence="14">
    <location>
        <begin position="327"/>
        <end position="340"/>
    </location>
</feature>
<dbReference type="GO" id="GO:0001510">
    <property type="term" value="P:RNA methylation"/>
    <property type="evidence" value="ECO:0007669"/>
    <property type="project" value="InterPro"/>
</dbReference>
<feature type="region of interest" description="Disordered" evidence="14">
    <location>
        <begin position="213"/>
        <end position="252"/>
    </location>
</feature>
<keyword evidence="7" id="KW-0479">Metal-binding</keyword>
<dbReference type="EC" id="2.1.1.386" evidence="12"/>
<evidence type="ECO:0000256" key="7">
    <source>
        <dbReference type="ARBA" id="ARBA00022723"/>
    </source>
</evidence>
<accession>A0AA47LZ53</accession>
<dbReference type="InterPro" id="IPR029063">
    <property type="entry name" value="SAM-dependent_MTases_sf"/>
</dbReference>
<evidence type="ECO:0000313" key="15">
    <source>
        <dbReference type="EMBL" id="KAK0130661.1"/>
    </source>
</evidence>
<comment type="cofactor">
    <cofactor evidence="1">
        <name>Mg(2+)</name>
        <dbReference type="ChEBI" id="CHEBI:18420"/>
    </cofactor>
</comment>
<evidence type="ECO:0000256" key="4">
    <source>
        <dbReference type="ARBA" id="ARBA00022603"/>
    </source>
</evidence>
<keyword evidence="16" id="KW-1185">Reference proteome</keyword>
<feature type="compositionally biased region" description="Gly residues" evidence="14">
    <location>
        <begin position="214"/>
        <end position="226"/>
    </location>
</feature>
<comment type="caution">
    <text evidence="15">The sequence shown here is derived from an EMBL/GenBank/DDBJ whole genome shotgun (WGS) entry which is preliminary data.</text>
</comment>
<dbReference type="PANTHER" id="PTHR21404:SF3">
    <property type="entry name" value="SMALL RNA 2'-O-METHYLTRANSFERASE"/>
    <property type="match status" value="1"/>
</dbReference>
<comment type="catalytic activity">
    <reaction evidence="13">
        <text>small RNA 3'-end nucleotide + S-adenosyl-L-methionine = small RNA 3'-end 2'-O-methylnucleotide + S-adenosyl-L-homocysteine + H(+)</text>
        <dbReference type="Rhea" id="RHEA:37887"/>
        <dbReference type="Rhea" id="RHEA-COMP:10415"/>
        <dbReference type="Rhea" id="RHEA-COMP:10416"/>
        <dbReference type="ChEBI" id="CHEBI:15378"/>
        <dbReference type="ChEBI" id="CHEBI:57856"/>
        <dbReference type="ChEBI" id="CHEBI:59789"/>
        <dbReference type="ChEBI" id="CHEBI:74896"/>
        <dbReference type="ChEBI" id="CHEBI:74898"/>
        <dbReference type="EC" id="2.1.1.386"/>
    </reaction>
</comment>
<dbReference type="GO" id="GO:0090486">
    <property type="term" value="F:small RNA 2'-O-methyltransferase activity"/>
    <property type="evidence" value="ECO:0007669"/>
    <property type="project" value="UniProtKB-EC"/>
</dbReference>
<keyword evidence="8" id="KW-0460">Magnesium</keyword>
<evidence type="ECO:0000256" key="8">
    <source>
        <dbReference type="ARBA" id="ARBA00022842"/>
    </source>
</evidence>
<dbReference type="AlphaFoldDB" id="A0AA47LZ53"/>
<feature type="compositionally biased region" description="Low complexity" evidence="14">
    <location>
        <begin position="227"/>
        <end position="242"/>
    </location>
</feature>
<evidence type="ECO:0000256" key="1">
    <source>
        <dbReference type="ARBA" id="ARBA00001946"/>
    </source>
</evidence>
<keyword evidence="9" id="KW-0694">RNA-binding</keyword>
<evidence type="ECO:0000256" key="5">
    <source>
        <dbReference type="ARBA" id="ARBA00022679"/>
    </source>
</evidence>
<reference evidence="15" key="1">
    <citation type="journal article" date="2023" name="Front. Mar. Sci.">
        <title>A new Merluccius polli reference genome to investigate the effects of global change in West African waters.</title>
        <authorList>
            <person name="Mateo J.L."/>
            <person name="Blanco-Fernandez C."/>
            <person name="Garcia-Vazquez E."/>
            <person name="Machado-Schiaffino G."/>
        </authorList>
    </citation>
    <scope>NUCLEOTIDE SEQUENCE</scope>
    <source>
        <strain evidence="15">C29</strain>
        <tissue evidence="15">Fin</tissue>
    </source>
</reference>
<dbReference type="Proteomes" id="UP001174136">
    <property type="component" value="Unassembled WGS sequence"/>
</dbReference>
<evidence type="ECO:0000256" key="12">
    <source>
        <dbReference type="ARBA" id="ARBA00035025"/>
    </source>
</evidence>
<dbReference type="GO" id="GO:0046872">
    <property type="term" value="F:metal ion binding"/>
    <property type="evidence" value="ECO:0007669"/>
    <property type="project" value="UniProtKB-KW"/>
</dbReference>
<dbReference type="InterPro" id="IPR026610">
    <property type="entry name" value="Hen1"/>
</dbReference>
<feature type="region of interest" description="Disordered" evidence="14">
    <location>
        <begin position="411"/>
        <end position="458"/>
    </location>
</feature>
<dbReference type="GO" id="GO:0034587">
    <property type="term" value="P:piRNA processing"/>
    <property type="evidence" value="ECO:0007669"/>
    <property type="project" value="TreeGrafter"/>
</dbReference>
<dbReference type="GO" id="GO:0030422">
    <property type="term" value="P:siRNA processing"/>
    <property type="evidence" value="ECO:0007669"/>
    <property type="project" value="TreeGrafter"/>
</dbReference>
<name>A0AA47LZ53_MERPO</name>
<evidence type="ECO:0000313" key="16">
    <source>
        <dbReference type="Proteomes" id="UP001174136"/>
    </source>
</evidence>
<keyword evidence="10" id="KW-0943">RNA-mediated gene silencing</keyword>
<evidence type="ECO:0000256" key="13">
    <source>
        <dbReference type="ARBA" id="ARBA00048418"/>
    </source>
</evidence>
<keyword evidence="5" id="KW-0808">Transferase</keyword>
<evidence type="ECO:0000256" key="10">
    <source>
        <dbReference type="ARBA" id="ARBA00023158"/>
    </source>
</evidence>
<dbReference type="Gene3D" id="3.40.50.150">
    <property type="entry name" value="Vaccinia Virus protein VP39"/>
    <property type="match status" value="1"/>
</dbReference>
<protein>
    <recommendedName>
        <fullName evidence="3">Small RNA 2'-O-methyltransferase</fullName>
        <ecNumber evidence="12">2.1.1.386</ecNumber>
    </recommendedName>
    <alternativeName>
        <fullName evidence="11">HEN1 methyltransferase homolog 1</fullName>
    </alternativeName>
</protein>
<feature type="compositionally biased region" description="Acidic residues" evidence="14">
    <location>
        <begin position="411"/>
        <end position="423"/>
    </location>
</feature>
<feature type="compositionally biased region" description="Basic and acidic residues" evidence="14">
    <location>
        <begin position="300"/>
        <end position="323"/>
    </location>
</feature>
<feature type="compositionally biased region" description="Gly residues" evidence="14">
    <location>
        <begin position="243"/>
        <end position="252"/>
    </location>
</feature>
<evidence type="ECO:0000256" key="2">
    <source>
        <dbReference type="ARBA" id="ARBA00009026"/>
    </source>
</evidence>
<dbReference type="GO" id="GO:0005737">
    <property type="term" value="C:cytoplasm"/>
    <property type="evidence" value="ECO:0007669"/>
    <property type="project" value="TreeGrafter"/>
</dbReference>
<organism evidence="15 16">
    <name type="scientific">Merluccius polli</name>
    <name type="common">Benguela hake</name>
    <name type="synonym">Merluccius cadenati</name>
    <dbReference type="NCBI Taxonomy" id="89951"/>
    <lineage>
        <taxon>Eukaryota</taxon>
        <taxon>Metazoa</taxon>
        <taxon>Chordata</taxon>
        <taxon>Craniata</taxon>
        <taxon>Vertebrata</taxon>
        <taxon>Euteleostomi</taxon>
        <taxon>Actinopterygii</taxon>
        <taxon>Neopterygii</taxon>
        <taxon>Teleostei</taxon>
        <taxon>Neoteleostei</taxon>
        <taxon>Acanthomorphata</taxon>
        <taxon>Zeiogadaria</taxon>
        <taxon>Gadariae</taxon>
        <taxon>Gadiformes</taxon>
        <taxon>Gadoidei</taxon>
        <taxon>Merlucciidae</taxon>
        <taxon>Merluccius</taxon>
    </lineage>
</organism>
<dbReference type="GO" id="GO:0003723">
    <property type="term" value="F:RNA binding"/>
    <property type="evidence" value="ECO:0007669"/>
    <property type="project" value="UniProtKB-KW"/>
</dbReference>
<dbReference type="EMBL" id="JAOPHQ010006668">
    <property type="protein sequence ID" value="KAK0130661.1"/>
    <property type="molecule type" value="Genomic_DNA"/>
</dbReference>
<feature type="region of interest" description="Disordered" evidence="14">
    <location>
        <begin position="300"/>
        <end position="346"/>
    </location>
</feature>